<proteinExistence type="predicted"/>
<organism evidence="2 3">
    <name type="scientific">Cinara cedri</name>
    <dbReference type="NCBI Taxonomy" id="506608"/>
    <lineage>
        <taxon>Eukaryota</taxon>
        <taxon>Metazoa</taxon>
        <taxon>Ecdysozoa</taxon>
        <taxon>Arthropoda</taxon>
        <taxon>Hexapoda</taxon>
        <taxon>Insecta</taxon>
        <taxon>Pterygota</taxon>
        <taxon>Neoptera</taxon>
        <taxon>Paraneoptera</taxon>
        <taxon>Hemiptera</taxon>
        <taxon>Sternorrhyncha</taxon>
        <taxon>Aphidomorpha</taxon>
        <taxon>Aphidoidea</taxon>
        <taxon>Aphididae</taxon>
        <taxon>Lachninae</taxon>
        <taxon>Cinara</taxon>
    </lineage>
</organism>
<evidence type="ECO:0000313" key="2">
    <source>
        <dbReference type="EMBL" id="VVC31960.1"/>
    </source>
</evidence>
<dbReference type="EMBL" id="CABPRJ010000952">
    <property type="protein sequence ID" value="VVC31960.1"/>
    <property type="molecule type" value="Genomic_DNA"/>
</dbReference>
<accession>A0A5E4MNP9</accession>
<reference evidence="2 3" key="1">
    <citation type="submission" date="2019-08" db="EMBL/GenBank/DDBJ databases">
        <authorList>
            <person name="Alioto T."/>
            <person name="Alioto T."/>
            <person name="Gomez Garrido J."/>
        </authorList>
    </citation>
    <scope>NUCLEOTIDE SEQUENCE [LARGE SCALE GENOMIC DNA]</scope>
</reference>
<dbReference type="Proteomes" id="UP000325440">
    <property type="component" value="Unassembled WGS sequence"/>
</dbReference>
<evidence type="ECO:0000313" key="3">
    <source>
        <dbReference type="Proteomes" id="UP000325440"/>
    </source>
</evidence>
<feature type="compositionally biased region" description="Basic and acidic residues" evidence="1">
    <location>
        <begin position="118"/>
        <end position="127"/>
    </location>
</feature>
<feature type="compositionally biased region" description="Polar residues" evidence="1">
    <location>
        <begin position="80"/>
        <end position="89"/>
    </location>
</feature>
<dbReference type="OrthoDB" id="8195499at2759"/>
<gene>
    <name evidence="2" type="ORF">CINCED_3A013302</name>
</gene>
<keyword evidence="3" id="KW-1185">Reference proteome</keyword>
<name>A0A5E4MNP9_9HEMI</name>
<protein>
    <submittedName>
        <fullName evidence="2">Uncharacterized protein</fullName>
    </submittedName>
</protein>
<evidence type="ECO:0000256" key="1">
    <source>
        <dbReference type="SAM" id="MobiDB-lite"/>
    </source>
</evidence>
<sequence length="127" mass="15034">MRMCANCTRFGDCLRYASIDEEDEEERRGIKRKHKMWIHDIFKKRSQFGEYHALFTDLLNGDVLVFHPRAVFRYRPTQPGRKTSSSPTLSPLRVTRRDACQCDAQPRRGTQKRQPRTGFERTFRGLL</sequence>
<dbReference type="AlphaFoldDB" id="A0A5E4MNP9"/>
<feature type="region of interest" description="Disordered" evidence="1">
    <location>
        <begin position="76"/>
        <end position="127"/>
    </location>
</feature>